<dbReference type="PANTHER" id="PTHR11439">
    <property type="entry name" value="GAG-POL-RELATED RETROTRANSPOSON"/>
    <property type="match status" value="1"/>
</dbReference>
<evidence type="ECO:0000313" key="3">
    <source>
        <dbReference type="Proteomes" id="UP000701853"/>
    </source>
</evidence>
<accession>A0A8J5ZNS7</accession>
<name>A0A8J5ZNS7_9ROSI</name>
<dbReference type="EMBL" id="JAHUZN010000001">
    <property type="protein sequence ID" value="KAG8502827.1"/>
    <property type="molecule type" value="Genomic_DNA"/>
</dbReference>
<dbReference type="OrthoDB" id="997331at2759"/>
<keyword evidence="3" id="KW-1185">Reference proteome</keyword>
<evidence type="ECO:0000313" key="2">
    <source>
        <dbReference type="EMBL" id="KAG8502827.1"/>
    </source>
</evidence>
<dbReference type="PANTHER" id="PTHR11439:SF467">
    <property type="entry name" value="INTEGRASE CATALYTIC DOMAIN-CONTAINING PROTEIN"/>
    <property type="match status" value="1"/>
</dbReference>
<reference evidence="2 3" key="1">
    <citation type="journal article" date="2021" name="bioRxiv">
        <title>The Gossypium anomalum genome as a resource for cotton improvement and evolutionary analysis of hybrid incompatibility.</title>
        <authorList>
            <person name="Grover C.E."/>
            <person name="Yuan D."/>
            <person name="Arick M.A."/>
            <person name="Miller E.R."/>
            <person name="Hu G."/>
            <person name="Peterson D.G."/>
            <person name="Wendel J.F."/>
            <person name="Udall J.A."/>
        </authorList>
    </citation>
    <scope>NUCLEOTIDE SEQUENCE [LARGE SCALE GENOMIC DNA]</scope>
    <source>
        <strain evidence="2">JFW-Udall</strain>
        <tissue evidence="2">Leaf</tissue>
    </source>
</reference>
<dbReference type="CDD" id="cd09272">
    <property type="entry name" value="RNase_HI_RT_Ty1"/>
    <property type="match status" value="1"/>
</dbReference>
<dbReference type="Proteomes" id="UP000701853">
    <property type="component" value="Chromosome 1"/>
</dbReference>
<dbReference type="AlphaFoldDB" id="A0A8J5ZNS7"/>
<comment type="caution">
    <text evidence="2">The sequence shown here is derived from an EMBL/GenBank/DDBJ whole genome shotgun (WGS) entry which is preliminary data.</text>
</comment>
<gene>
    <name evidence="2" type="ORF">CXB51_000480</name>
</gene>
<evidence type="ECO:0000259" key="1">
    <source>
        <dbReference type="Pfam" id="PF07727"/>
    </source>
</evidence>
<sequence length="345" mass="38320">MPNSTRELVPLPPGQKAIGCKWLFKIKKNSDGSVDRRKEWLETFSPMVKLATIRTILSIAISNGWQLRQVDVNNAFLNGDLIEEVFIQQPPSYVQYGPNGEPLVLKSVGHLLEVSTCASTNTFGTFLTGVLLLMQRVFICQWCSSALPKDEGDWLANPPEYRSLVGALEYVVLTWMDIAYAINRVCQFMHAPTTVHLIALKCILRYLHSTINHGFVFHRSDRLSLVGYADAKWGLAEAEYLSLAIATSDIAWLVSLLIELLISSTDPPAIWRDNSSTATVAANLVLHSKFKHVKLDLFFVHGKVASGSLVVGKVPACDQVANILTKPLFVSTFANFLKFTSGFTY</sequence>
<feature type="domain" description="Reverse transcriptase Ty1/copia-type" evidence="1">
    <location>
        <begin position="4"/>
        <end position="95"/>
    </location>
</feature>
<organism evidence="2 3">
    <name type="scientific">Gossypium anomalum</name>
    <dbReference type="NCBI Taxonomy" id="47600"/>
    <lineage>
        <taxon>Eukaryota</taxon>
        <taxon>Viridiplantae</taxon>
        <taxon>Streptophyta</taxon>
        <taxon>Embryophyta</taxon>
        <taxon>Tracheophyta</taxon>
        <taxon>Spermatophyta</taxon>
        <taxon>Magnoliopsida</taxon>
        <taxon>eudicotyledons</taxon>
        <taxon>Gunneridae</taxon>
        <taxon>Pentapetalae</taxon>
        <taxon>rosids</taxon>
        <taxon>malvids</taxon>
        <taxon>Malvales</taxon>
        <taxon>Malvaceae</taxon>
        <taxon>Malvoideae</taxon>
        <taxon>Gossypium</taxon>
    </lineage>
</organism>
<protein>
    <recommendedName>
        <fullName evidence="1">Reverse transcriptase Ty1/copia-type domain-containing protein</fullName>
    </recommendedName>
</protein>
<dbReference type="Pfam" id="PF07727">
    <property type="entry name" value="RVT_2"/>
    <property type="match status" value="1"/>
</dbReference>
<dbReference type="InterPro" id="IPR013103">
    <property type="entry name" value="RVT_2"/>
</dbReference>
<proteinExistence type="predicted"/>